<evidence type="ECO:0000313" key="9">
    <source>
        <dbReference type="EMBL" id="VEB33130.1"/>
    </source>
</evidence>
<proteinExistence type="inferred from homology"/>
<reference evidence="9 10" key="1">
    <citation type="submission" date="2018-12" db="EMBL/GenBank/DDBJ databases">
        <authorList>
            <consortium name="Pathogen Informatics"/>
        </authorList>
    </citation>
    <scope>NUCLEOTIDE SEQUENCE [LARGE SCALE GENOMIC DNA]</scope>
    <source>
        <strain evidence="9 10">NCTC11976</strain>
    </source>
</reference>
<dbReference type="GO" id="GO:0052913">
    <property type="term" value="F:16S rRNA (guanine(966)-N(2))-methyltransferase activity"/>
    <property type="evidence" value="ECO:0007669"/>
    <property type="project" value="UniProtKB-EC"/>
</dbReference>
<dbReference type="NCBIfam" id="TIGR00095">
    <property type="entry name" value="16S rRNA (guanine(966)-N(2))-methyltransferase RsmD"/>
    <property type="match status" value="1"/>
</dbReference>
<evidence type="ECO:0000256" key="8">
    <source>
        <dbReference type="PIRNR" id="PIRNR004553"/>
    </source>
</evidence>
<comment type="similarity">
    <text evidence="2 8">Belongs to the methyltransferase superfamily. RsmD family.</text>
</comment>
<dbReference type="InterPro" id="IPR004398">
    <property type="entry name" value="RNA_MeTrfase_RsmD"/>
</dbReference>
<protein>
    <recommendedName>
        <fullName evidence="4 8">Ribosomal RNA small subunit methyltransferase D</fullName>
        <ecNumber evidence="3 8">2.1.1.171</ecNumber>
    </recommendedName>
</protein>
<accession>A0ABY6T3Q3</accession>
<dbReference type="PANTHER" id="PTHR43542:SF1">
    <property type="entry name" value="METHYLTRANSFERASE"/>
    <property type="match status" value="1"/>
</dbReference>
<keyword evidence="6 8" id="KW-0808">Transferase</keyword>
<evidence type="ECO:0000256" key="2">
    <source>
        <dbReference type="ARBA" id="ARBA00005269"/>
    </source>
</evidence>
<dbReference type="Proteomes" id="UP000277577">
    <property type="component" value="Chromosome"/>
</dbReference>
<evidence type="ECO:0000256" key="4">
    <source>
        <dbReference type="ARBA" id="ARBA00013682"/>
    </source>
</evidence>
<comment type="function">
    <text evidence="1 8">Specifically methylates the guanine in position 966 of 16S rRNA in the assembled 30S particle.</text>
</comment>
<evidence type="ECO:0000256" key="5">
    <source>
        <dbReference type="ARBA" id="ARBA00022603"/>
    </source>
</evidence>
<dbReference type="PIRSF" id="PIRSF004553">
    <property type="entry name" value="CHP00095"/>
    <property type="match status" value="1"/>
</dbReference>
<comment type="catalytic activity">
    <reaction evidence="7 8">
        <text>guanosine(966) in 16S rRNA + S-adenosyl-L-methionine = N(2)-methylguanosine(966) in 16S rRNA + S-adenosyl-L-homocysteine + H(+)</text>
        <dbReference type="Rhea" id="RHEA:23548"/>
        <dbReference type="Rhea" id="RHEA-COMP:10211"/>
        <dbReference type="Rhea" id="RHEA-COMP:10212"/>
        <dbReference type="ChEBI" id="CHEBI:15378"/>
        <dbReference type="ChEBI" id="CHEBI:57856"/>
        <dbReference type="ChEBI" id="CHEBI:59789"/>
        <dbReference type="ChEBI" id="CHEBI:74269"/>
        <dbReference type="ChEBI" id="CHEBI:74481"/>
        <dbReference type="EC" id="2.1.1.171"/>
    </reaction>
</comment>
<evidence type="ECO:0000256" key="6">
    <source>
        <dbReference type="ARBA" id="ARBA00022679"/>
    </source>
</evidence>
<dbReference type="EC" id="2.1.1.171" evidence="3 8"/>
<evidence type="ECO:0000313" key="10">
    <source>
        <dbReference type="Proteomes" id="UP000277577"/>
    </source>
</evidence>
<organism evidence="9 10">
    <name type="scientific">Legionella cherrii</name>
    <dbReference type="NCBI Taxonomy" id="28084"/>
    <lineage>
        <taxon>Bacteria</taxon>
        <taxon>Pseudomonadati</taxon>
        <taxon>Pseudomonadota</taxon>
        <taxon>Gammaproteobacteria</taxon>
        <taxon>Legionellales</taxon>
        <taxon>Legionellaceae</taxon>
        <taxon>Legionella</taxon>
    </lineage>
</organism>
<evidence type="ECO:0000256" key="7">
    <source>
        <dbReference type="ARBA" id="ARBA00048326"/>
    </source>
</evidence>
<dbReference type="Pfam" id="PF03602">
    <property type="entry name" value="Cons_hypoth95"/>
    <property type="match status" value="1"/>
</dbReference>
<dbReference type="PANTHER" id="PTHR43542">
    <property type="entry name" value="METHYLTRANSFERASE"/>
    <property type="match status" value="1"/>
</dbReference>
<evidence type="ECO:0000256" key="1">
    <source>
        <dbReference type="ARBA" id="ARBA00002649"/>
    </source>
</evidence>
<evidence type="ECO:0000256" key="3">
    <source>
        <dbReference type="ARBA" id="ARBA00012141"/>
    </source>
</evidence>
<dbReference type="CDD" id="cd02440">
    <property type="entry name" value="AdoMet_MTases"/>
    <property type="match status" value="1"/>
</dbReference>
<dbReference type="InterPro" id="IPR002052">
    <property type="entry name" value="DNA_methylase_N6_adenine_CS"/>
</dbReference>
<dbReference type="RefSeq" id="WP_028380736.1">
    <property type="nucleotide sequence ID" value="NZ_CAAAIT010000003.1"/>
</dbReference>
<keyword evidence="8" id="KW-0949">S-adenosyl-L-methionine</keyword>
<keyword evidence="10" id="KW-1185">Reference proteome</keyword>
<keyword evidence="8" id="KW-0698">rRNA processing</keyword>
<name>A0ABY6T3Q3_9GAMM</name>
<dbReference type="SUPFAM" id="SSF53335">
    <property type="entry name" value="S-adenosyl-L-methionine-dependent methyltransferases"/>
    <property type="match status" value="1"/>
</dbReference>
<dbReference type="EMBL" id="LR134173">
    <property type="protein sequence ID" value="VEB33130.1"/>
    <property type="molecule type" value="Genomic_DNA"/>
</dbReference>
<keyword evidence="5 8" id="KW-0489">Methyltransferase</keyword>
<sequence length="182" mass="20595">MKQVVRIIGGLYRGKKIHFPDIEGLRPTPDRVRETLFNWLMHDIREAHCLDAFAGSGALGLEAFSRGAAHIVFLEQSPKAHANLQKIITTFNDPKLKLLQTDAVQYLQHSKEEFDIIFLDPPFAQTYLPQCISSIAQSNVLKPGGLVYVESPAVIHMDEKKWKQIKLKQAGQVVYALFEKLN</sequence>
<gene>
    <name evidence="9" type="primary">yhhF</name>
    <name evidence="9" type="ORF">NCTC11976_00241</name>
</gene>
<dbReference type="Gene3D" id="3.40.50.150">
    <property type="entry name" value="Vaccinia Virus protein VP39"/>
    <property type="match status" value="1"/>
</dbReference>
<dbReference type="PROSITE" id="PS00092">
    <property type="entry name" value="N6_MTASE"/>
    <property type="match status" value="1"/>
</dbReference>
<dbReference type="InterPro" id="IPR029063">
    <property type="entry name" value="SAM-dependent_MTases_sf"/>
</dbReference>